<protein>
    <submittedName>
        <fullName evidence="7">AhpC/TSA family protein</fullName>
    </submittedName>
</protein>
<dbReference type="PANTHER" id="PTHR42852">
    <property type="entry name" value="THIOL:DISULFIDE INTERCHANGE PROTEIN DSBE"/>
    <property type="match status" value="1"/>
</dbReference>
<dbReference type="InterPro" id="IPR000866">
    <property type="entry name" value="AhpC/TSA"/>
</dbReference>
<accession>A0A929KWZ6</accession>
<dbReference type="GO" id="GO:0016209">
    <property type="term" value="F:antioxidant activity"/>
    <property type="evidence" value="ECO:0007669"/>
    <property type="project" value="InterPro"/>
</dbReference>
<evidence type="ECO:0000256" key="5">
    <source>
        <dbReference type="SAM" id="SignalP"/>
    </source>
</evidence>
<dbReference type="GO" id="GO:0030313">
    <property type="term" value="C:cell envelope"/>
    <property type="evidence" value="ECO:0007669"/>
    <property type="project" value="UniProtKB-SubCell"/>
</dbReference>
<dbReference type="EMBL" id="JADFFL010000003">
    <property type="protein sequence ID" value="MBE9662207.1"/>
    <property type="molecule type" value="Genomic_DNA"/>
</dbReference>
<keyword evidence="2" id="KW-0201">Cytochrome c-type biogenesis</keyword>
<dbReference type="Pfam" id="PF00578">
    <property type="entry name" value="AhpC-TSA"/>
    <property type="match status" value="1"/>
</dbReference>
<evidence type="ECO:0000256" key="4">
    <source>
        <dbReference type="ARBA" id="ARBA00023284"/>
    </source>
</evidence>
<dbReference type="PROSITE" id="PS00194">
    <property type="entry name" value="THIOREDOXIN_1"/>
    <property type="match status" value="1"/>
</dbReference>
<dbReference type="InterPro" id="IPR036249">
    <property type="entry name" value="Thioredoxin-like_sf"/>
</dbReference>
<feature type="domain" description="Thioredoxin" evidence="6">
    <location>
        <begin position="241"/>
        <end position="379"/>
    </location>
</feature>
<feature type="chain" id="PRO_5038032188" evidence="5">
    <location>
        <begin position="26"/>
        <end position="379"/>
    </location>
</feature>
<evidence type="ECO:0000313" key="7">
    <source>
        <dbReference type="EMBL" id="MBE9662207.1"/>
    </source>
</evidence>
<dbReference type="CDD" id="cd02966">
    <property type="entry name" value="TlpA_like_family"/>
    <property type="match status" value="1"/>
</dbReference>
<name>A0A929KWZ6_9SPHI</name>
<dbReference type="Pfam" id="PF14289">
    <property type="entry name" value="DUF4369"/>
    <property type="match status" value="1"/>
</dbReference>
<reference evidence="7" key="1">
    <citation type="submission" date="2020-10" db="EMBL/GenBank/DDBJ databases">
        <title>Mucilaginibacter mali sp. nov., isolated from rhizosphere soil of apple orchard.</title>
        <authorList>
            <person name="Lee J.-S."/>
            <person name="Kim H.S."/>
            <person name="Kim J.-S."/>
        </authorList>
    </citation>
    <scope>NUCLEOTIDE SEQUENCE</scope>
    <source>
        <strain evidence="7">KCTC 22746</strain>
    </source>
</reference>
<keyword evidence="8" id="KW-1185">Reference proteome</keyword>
<gene>
    <name evidence="7" type="ORF">IRJ16_09960</name>
</gene>
<evidence type="ECO:0000256" key="1">
    <source>
        <dbReference type="ARBA" id="ARBA00004196"/>
    </source>
</evidence>
<comment type="subcellular location">
    <subcellularLocation>
        <location evidence="1">Cell envelope</location>
    </subcellularLocation>
</comment>
<keyword evidence="5" id="KW-0732">Signal</keyword>
<dbReference type="Proteomes" id="UP000622475">
    <property type="component" value="Unassembled WGS sequence"/>
</dbReference>
<dbReference type="Gene3D" id="3.40.30.10">
    <property type="entry name" value="Glutaredoxin"/>
    <property type="match status" value="1"/>
</dbReference>
<dbReference type="AlphaFoldDB" id="A0A929KWZ6"/>
<dbReference type="GO" id="GO:0017004">
    <property type="term" value="P:cytochrome complex assembly"/>
    <property type="evidence" value="ECO:0007669"/>
    <property type="project" value="UniProtKB-KW"/>
</dbReference>
<organism evidence="7 8">
    <name type="scientific">Mucilaginibacter myungsuensis</name>
    <dbReference type="NCBI Taxonomy" id="649104"/>
    <lineage>
        <taxon>Bacteria</taxon>
        <taxon>Pseudomonadati</taxon>
        <taxon>Bacteroidota</taxon>
        <taxon>Sphingobacteriia</taxon>
        <taxon>Sphingobacteriales</taxon>
        <taxon>Sphingobacteriaceae</taxon>
        <taxon>Mucilaginibacter</taxon>
    </lineage>
</organism>
<dbReference type="SUPFAM" id="SSF52833">
    <property type="entry name" value="Thioredoxin-like"/>
    <property type="match status" value="1"/>
</dbReference>
<dbReference type="InterPro" id="IPR050553">
    <property type="entry name" value="Thioredoxin_ResA/DsbE_sf"/>
</dbReference>
<sequence>MSNHLKHITALLTALLSISAISTIAQTTPLAGNFTITGKLRGVDAGWVFFMDAVAPSPKPIDSAEISKGEFEFKGQTAYPKLYYIAATSKARSIRYKVFSAMIMVDTGTLRVSAHIDSLTKLKAEGTVGQTEYNAYLNSVRPLQKRYSDLYGATFKVKKSDKQRMAGLEKQQRQTLTQIEQAVLVHVKQYRSATSALLAFHHLPLAGVEVIEPIYNSLTEEAQQSFYGVKLSEKLAVSLATATGNVAPTFTLPTAAGAMIPLESYRGKYVLIDFWASWCGPCRAENPNLLAAYQKFRDKGFDILSISMDKSREQWLQAVKADKLPWTQVSDLLATKSPISKLYGIKVIPLNYLLDKDGKIIAANLRGGDLMKALERLKL</sequence>
<evidence type="ECO:0000256" key="2">
    <source>
        <dbReference type="ARBA" id="ARBA00022748"/>
    </source>
</evidence>
<dbReference type="PANTHER" id="PTHR42852:SF6">
    <property type="entry name" value="THIOL:DISULFIDE INTERCHANGE PROTEIN DSBE"/>
    <property type="match status" value="1"/>
</dbReference>
<dbReference type="InterPro" id="IPR025380">
    <property type="entry name" value="DUF4369"/>
</dbReference>
<evidence type="ECO:0000256" key="3">
    <source>
        <dbReference type="ARBA" id="ARBA00023157"/>
    </source>
</evidence>
<keyword evidence="4" id="KW-0676">Redox-active center</keyword>
<dbReference type="InterPro" id="IPR013766">
    <property type="entry name" value="Thioredoxin_domain"/>
</dbReference>
<dbReference type="PROSITE" id="PS51352">
    <property type="entry name" value="THIOREDOXIN_2"/>
    <property type="match status" value="1"/>
</dbReference>
<dbReference type="RefSeq" id="WP_194111390.1">
    <property type="nucleotide sequence ID" value="NZ_JADFFL010000003.1"/>
</dbReference>
<evidence type="ECO:0000313" key="8">
    <source>
        <dbReference type="Proteomes" id="UP000622475"/>
    </source>
</evidence>
<feature type="signal peptide" evidence="5">
    <location>
        <begin position="1"/>
        <end position="25"/>
    </location>
</feature>
<comment type="caution">
    <text evidence="7">The sequence shown here is derived from an EMBL/GenBank/DDBJ whole genome shotgun (WGS) entry which is preliminary data.</text>
</comment>
<keyword evidence="3" id="KW-1015">Disulfide bond</keyword>
<evidence type="ECO:0000259" key="6">
    <source>
        <dbReference type="PROSITE" id="PS51352"/>
    </source>
</evidence>
<dbReference type="GO" id="GO:0016491">
    <property type="term" value="F:oxidoreductase activity"/>
    <property type="evidence" value="ECO:0007669"/>
    <property type="project" value="InterPro"/>
</dbReference>
<dbReference type="InterPro" id="IPR017937">
    <property type="entry name" value="Thioredoxin_CS"/>
</dbReference>
<proteinExistence type="predicted"/>